<dbReference type="Gene3D" id="2.40.50.230">
    <property type="entry name" value="Gp5 N-terminal domain"/>
    <property type="match status" value="1"/>
</dbReference>
<dbReference type="InterPro" id="IPR017847">
    <property type="entry name" value="T6SS_RhsGE_Vgr_subset"/>
</dbReference>
<comment type="similarity">
    <text evidence="1">Belongs to the VgrG protein family.</text>
</comment>
<feature type="domain" description="Gp5/Type VI secretion system Vgr protein OB-fold" evidence="3">
    <location>
        <begin position="386"/>
        <end position="451"/>
    </location>
</feature>
<dbReference type="AlphaFoldDB" id="A0A5T3RTK2"/>
<evidence type="ECO:0000259" key="4">
    <source>
        <dbReference type="Pfam" id="PF22178"/>
    </source>
</evidence>
<dbReference type="InterPro" id="IPR006533">
    <property type="entry name" value="T6SS_Vgr_RhsGE"/>
</dbReference>
<evidence type="ECO:0000256" key="2">
    <source>
        <dbReference type="SAM" id="MobiDB-lite"/>
    </source>
</evidence>
<organism evidence="5">
    <name type="scientific">Salmonella enterica</name>
    <name type="common">Salmonella choleraesuis</name>
    <dbReference type="NCBI Taxonomy" id="28901"/>
    <lineage>
        <taxon>Bacteria</taxon>
        <taxon>Pseudomonadati</taxon>
        <taxon>Pseudomonadota</taxon>
        <taxon>Gammaproteobacteria</taxon>
        <taxon>Enterobacterales</taxon>
        <taxon>Enterobacteriaceae</taxon>
        <taxon>Salmonella</taxon>
    </lineage>
</organism>
<dbReference type="Pfam" id="PF05954">
    <property type="entry name" value="Phage_GPD"/>
    <property type="match status" value="1"/>
</dbReference>
<dbReference type="Gene3D" id="2.30.110.50">
    <property type="match status" value="1"/>
</dbReference>
<evidence type="ECO:0000313" key="5">
    <source>
        <dbReference type="EMBL" id="EAN7549166.1"/>
    </source>
</evidence>
<feature type="region of interest" description="Disordered" evidence="2">
    <location>
        <begin position="357"/>
        <end position="376"/>
    </location>
</feature>
<comment type="caution">
    <text evidence="5">The sequence shown here is derived from an EMBL/GenBank/DDBJ whole genome shotgun (WGS) entry which is preliminary data.</text>
</comment>
<reference evidence="5" key="1">
    <citation type="submission" date="2018-12" db="EMBL/GenBank/DDBJ databases">
        <authorList>
            <consortium name="NARMS: The National Antimicrobial Resistance Monitoring System"/>
        </authorList>
    </citation>
    <scope>NUCLEOTIDE SEQUENCE</scope>
    <source>
        <strain evidence="5">FSIS11816501</strain>
    </source>
</reference>
<evidence type="ECO:0000259" key="3">
    <source>
        <dbReference type="Pfam" id="PF04717"/>
    </source>
</evidence>
<proteinExistence type="inferred from homology"/>
<dbReference type="InterPro" id="IPR050708">
    <property type="entry name" value="T6SS_VgrG/RHS"/>
</dbReference>
<dbReference type="Pfam" id="PF22178">
    <property type="entry name" value="Gp5_trimer_C"/>
    <property type="match status" value="1"/>
</dbReference>
<dbReference type="InterPro" id="IPR037026">
    <property type="entry name" value="Vgr_OB-fold_dom_sf"/>
</dbReference>
<evidence type="ECO:0000256" key="1">
    <source>
        <dbReference type="ARBA" id="ARBA00005558"/>
    </source>
</evidence>
<dbReference type="InterPro" id="IPR054030">
    <property type="entry name" value="Gp5_Vgr_C"/>
</dbReference>
<sequence>MPSGLRFTLDVDGLSPDTFTVVSFHYTGSYSSLFRLDVGVSSAYFTTLSYEKAIEKDAILKIWQGDTLLRHVRGFVASFSRHEYDGQRASYQMEIRPPFWRSIYRQNFRSFQNQDIETILTTLLAENGVTEYSLLLGNKHPVREFCVQYGESDYAFLLRLLSEEGISFFEAFADDGESQWLIFSDDAAYLPPPIEIPFNPNITTGSADEYVSQISHTVQIRPSSVVSKDYTFKRPGWQGKFREDGANLDWQRSQYEIFDYPGRFKDEQHGRDFTRYQMDGFRSNAEIALCESNSPRLWAGQRLTLTEHPLDSLNTTWQVVASELYGEQPQARPGQRGQGTVMNNRFRLIPADITWRPAPLPKPKVDGPQSATVTGPEGEEIFCDEYGRVRVKFAWDRYNKLNQDSSCWVRVSQAWAGTGFGNLAIPRVGQEVIVDFLNGDPDQPIIMGRTYREDNRPQGGLPGTKTQMSIRSKTYKGDGFNELRFEDATEKEEIFIHAQLDMNTVVLQDKKSEIERDYSIYVKRDMKTEVHRNRNTIINEEDDESIGGNKTLTISKNNNIDITGQQVVSVGKSRISDIKDNNELRVGKHIILHSDSGDITIGNAGGRIFISSMGDIRIEGKSIAFAEHPAGVLADIPKFDYMARYQLKSEKTGKPLRNVPYKISAPDGQVISGVSDAQGRTLMIQTETEGEVSLEIEIPKKPNLKKLYLFGEEPVEILTEFKED</sequence>
<dbReference type="SUPFAM" id="SSF69255">
    <property type="entry name" value="gp5 N-terminal domain-like"/>
    <property type="match status" value="1"/>
</dbReference>
<dbReference type="InterPro" id="IPR006531">
    <property type="entry name" value="Gp5/Vgr_OB"/>
</dbReference>
<dbReference type="SUPFAM" id="SSF69349">
    <property type="entry name" value="Phage fibre proteins"/>
    <property type="match status" value="1"/>
</dbReference>
<dbReference type="PANTHER" id="PTHR32305">
    <property type="match status" value="1"/>
</dbReference>
<dbReference type="PANTHER" id="PTHR32305:SF11">
    <property type="entry name" value="TYPE VI SECRETION SYSTEM SPIKE PROTEIN VGRG3"/>
    <property type="match status" value="1"/>
</dbReference>
<dbReference type="Gene3D" id="3.55.50.10">
    <property type="entry name" value="Baseplate protein-like domains"/>
    <property type="match status" value="1"/>
</dbReference>
<accession>A0A5T3RTK2</accession>
<dbReference type="EMBL" id="AACZBS010000009">
    <property type="protein sequence ID" value="EAN7549166.1"/>
    <property type="molecule type" value="Genomic_DNA"/>
</dbReference>
<name>A0A5T3RTK2_SALER</name>
<dbReference type="Pfam" id="PF04717">
    <property type="entry name" value="Phage_base_V"/>
    <property type="match status" value="1"/>
</dbReference>
<protein>
    <submittedName>
        <fullName evidence="5">Type VI secretion system tip protein VgrG</fullName>
    </submittedName>
</protein>
<gene>
    <name evidence="5" type="primary">tssI</name>
    <name evidence="5" type="ORF">ELM44_15460</name>
</gene>
<dbReference type="Gene3D" id="4.10.220.110">
    <property type="match status" value="1"/>
</dbReference>
<dbReference type="SUPFAM" id="SSF69279">
    <property type="entry name" value="Phage tail proteins"/>
    <property type="match status" value="2"/>
</dbReference>
<dbReference type="NCBIfam" id="TIGR03361">
    <property type="entry name" value="VI_Rhs_Vgr"/>
    <property type="match status" value="1"/>
</dbReference>
<dbReference type="NCBIfam" id="TIGR01646">
    <property type="entry name" value="vgr_GE"/>
    <property type="match status" value="1"/>
</dbReference>
<feature type="domain" description="Gp5/Type VI secretion system Vgr C-terminal trimerisation" evidence="4">
    <location>
        <begin position="469"/>
        <end position="574"/>
    </location>
</feature>